<dbReference type="PANTHER" id="PTHR33491">
    <property type="entry name" value="OSJNBA0016N04.9 PROTEIN"/>
    <property type="match status" value="1"/>
</dbReference>
<dbReference type="Pfam" id="PF13947">
    <property type="entry name" value="GUB_WAK_bind"/>
    <property type="match status" value="1"/>
</dbReference>
<keyword evidence="3" id="KW-1133">Transmembrane helix</keyword>
<accession>A0AA35Y936</accession>
<proteinExistence type="predicted"/>
<evidence type="ECO:0000256" key="3">
    <source>
        <dbReference type="SAM" id="Phobius"/>
    </source>
</evidence>
<evidence type="ECO:0000313" key="5">
    <source>
        <dbReference type="EMBL" id="CAI9271799.1"/>
    </source>
</evidence>
<keyword evidence="6" id="KW-1185">Reference proteome</keyword>
<evidence type="ECO:0000259" key="4">
    <source>
        <dbReference type="Pfam" id="PF13947"/>
    </source>
</evidence>
<dbReference type="Proteomes" id="UP001177003">
    <property type="component" value="Chromosome 2"/>
</dbReference>
<dbReference type="AlphaFoldDB" id="A0AA35Y936"/>
<gene>
    <name evidence="5" type="ORF">LSALG_LOCUS12057</name>
</gene>
<dbReference type="InterPro" id="IPR025287">
    <property type="entry name" value="WAK_GUB"/>
</dbReference>
<protein>
    <recommendedName>
        <fullName evidence="4">Wall-associated receptor kinase galacturonan-binding domain-containing protein</fullName>
    </recommendedName>
</protein>
<evidence type="ECO:0000256" key="1">
    <source>
        <dbReference type="ARBA" id="ARBA00004167"/>
    </source>
</evidence>
<dbReference type="EMBL" id="OX465078">
    <property type="protein sequence ID" value="CAI9271799.1"/>
    <property type="molecule type" value="Genomic_DNA"/>
</dbReference>
<comment type="subcellular location">
    <subcellularLocation>
        <location evidence="1">Membrane</location>
        <topology evidence="1">Single-pass membrane protein</topology>
    </subcellularLocation>
</comment>
<keyword evidence="3" id="KW-0472">Membrane</keyword>
<name>A0AA35Y936_LACSI</name>
<feature type="domain" description="Wall-associated receptor kinase galacturonan-binding" evidence="4">
    <location>
        <begin position="2"/>
        <end position="46"/>
    </location>
</feature>
<reference evidence="5" key="1">
    <citation type="submission" date="2023-04" db="EMBL/GenBank/DDBJ databases">
        <authorList>
            <person name="Vijverberg K."/>
            <person name="Xiong W."/>
            <person name="Schranz E."/>
        </authorList>
    </citation>
    <scope>NUCLEOTIDE SEQUENCE</scope>
</reference>
<organism evidence="5 6">
    <name type="scientific">Lactuca saligna</name>
    <name type="common">Willowleaf lettuce</name>
    <dbReference type="NCBI Taxonomy" id="75948"/>
    <lineage>
        <taxon>Eukaryota</taxon>
        <taxon>Viridiplantae</taxon>
        <taxon>Streptophyta</taxon>
        <taxon>Embryophyta</taxon>
        <taxon>Tracheophyta</taxon>
        <taxon>Spermatophyta</taxon>
        <taxon>Magnoliopsida</taxon>
        <taxon>eudicotyledons</taxon>
        <taxon>Gunneridae</taxon>
        <taxon>Pentapetalae</taxon>
        <taxon>asterids</taxon>
        <taxon>campanulids</taxon>
        <taxon>Asterales</taxon>
        <taxon>Asteraceae</taxon>
        <taxon>Cichorioideae</taxon>
        <taxon>Cichorieae</taxon>
        <taxon>Lactucinae</taxon>
        <taxon>Lactuca</taxon>
    </lineage>
</organism>
<evidence type="ECO:0000256" key="2">
    <source>
        <dbReference type="ARBA" id="ARBA00022729"/>
    </source>
</evidence>
<sequence>MCGDVIIPYPFGIGVNCSVSEWYNVDCNRSTPYLPALNNVQVVVINAVIIDHGITVAGCSTTCSNEGTVGEKDTCLGITCCQTRLPYYLKITAWISSAWKGRVGMELVGIKIKVDTGNGTSTTSWKCMFPMYVSQGNPYLSDGCDVAPKATEECLECIHTGGLCEYRDYIMIMTGLANMCSLVFPMFIPHFLDLVVYLWVLF</sequence>
<keyword evidence="3" id="KW-0812">Transmembrane</keyword>
<dbReference type="GO" id="GO:0016020">
    <property type="term" value="C:membrane"/>
    <property type="evidence" value="ECO:0007669"/>
    <property type="project" value="UniProtKB-SubCell"/>
</dbReference>
<feature type="transmembrane region" description="Helical" evidence="3">
    <location>
        <begin position="176"/>
        <end position="200"/>
    </location>
</feature>
<dbReference type="GO" id="GO:0030247">
    <property type="term" value="F:polysaccharide binding"/>
    <property type="evidence" value="ECO:0007669"/>
    <property type="project" value="InterPro"/>
</dbReference>
<evidence type="ECO:0000313" key="6">
    <source>
        <dbReference type="Proteomes" id="UP001177003"/>
    </source>
</evidence>
<keyword evidence="2" id="KW-0732">Signal</keyword>